<dbReference type="SMART" id="SM00320">
    <property type="entry name" value="WD40"/>
    <property type="match status" value="12"/>
</dbReference>
<evidence type="ECO:0000256" key="7">
    <source>
        <dbReference type="SAM" id="MobiDB-lite"/>
    </source>
</evidence>
<proteinExistence type="inferred from homology"/>
<dbReference type="Proteomes" id="UP001190700">
    <property type="component" value="Unassembled WGS sequence"/>
</dbReference>
<feature type="region of interest" description="Disordered" evidence="7">
    <location>
        <begin position="234"/>
        <end position="254"/>
    </location>
</feature>
<dbReference type="GO" id="GO:0000028">
    <property type="term" value="P:ribosomal small subunit assembly"/>
    <property type="evidence" value="ECO:0007669"/>
    <property type="project" value="TreeGrafter"/>
</dbReference>
<dbReference type="PANTHER" id="PTHR19858">
    <property type="entry name" value="WD40 REPEAT PROTEIN"/>
    <property type="match status" value="1"/>
</dbReference>
<evidence type="ECO:0000256" key="3">
    <source>
        <dbReference type="ARBA" id="ARBA00022574"/>
    </source>
</evidence>
<dbReference type="Gene3D" id="2.130.10.10">
    <property type="entry name" value="YVTN repeat-like/Quinoprotein amine dehydrogenase"/>
    <property type="match status" value="3"/>
</dbReference>
<dbReference type="EMBL" id="LGRX02008528">
    <property type="protein sequence ID" value="KAK3273321.1"/>
    <property type="molecule type" value="Genomic_DNA"/>
</dbReference>
<dbReference type="InterPro" id="IPR027145">
    <property type="entry name" value="PWP2"/>
</dbReference>
<dbReference type="PANTHER" id="PTHR19858:SF0">
    <property type="entry name" value="PERIODIC TRYPTOPHAN PROTEIN 2 HOMOLOG"/>
    <property type="match status" value="1"/>
</dbReference>
<evidence type="ECO:0000256" key="5">
    <source>
        <dbReference type="ARBA" id="ARBA00023242"/>
    </source>
</evidence>
<dbReference type="PROSITE" id="PS50082">
    <property type="entry name" value="WD_REPEATS_2"/>
    <property type="match status" value="4"/>
</dbReference>
<feature type="domain" description="Small-subunit processome Utp12" evidence="8">
    <location>
        <begin position="760"/>
        <end position="864"/>
    </location>
</feature>
<feature type="repeat" description="WD" evidence="6">
    <location>
        <begin position="352"/>
        <end position="393"/>
    </location>
</feature>
<evidence type="ECO:0000256" key="1">
    <source>
        <dbReference type="ARBA" id="ARBA00004604"/>
    </source>
</evidence>
<dbReference type="SUPFAM" id="SSF50978">
    <property type="entry name" value="WD40 repeat-like"/>
    <property type="match status" value="1"/>
</dbReference>
<dbReference type="PROSITE" id="PS00678">
    <property type="entry name" value="WD_REPEATS_1"/>
    <property type="match status" value="2"/>
</dbReference>
<dbReference type="GO" id="GO:0000462">
    <property type="term" value="P:maturation of SSU-rRNA from tricistronic rRNA transcript (SSU-rRNA, 5.8S rRNA, LSU-rRNA)"/>
    <property type="evidence" value="ECO:0007669"/>
    <property type="project" value="TreeGrafter"/>
</dbReference>
<evidence type="ECO:0000256" key="4">
    <source>
        <dbReference type="ARBA" id="ARBA00022737"/>
    </source>
</evidence>
<organism evidence="9 10">
    <name type="scientific">Cymbomonas tetramitiformis</name>
    <dbReference type="NCBI Taxonomy" id="36881"/>
    <lineage>
        <taxon>Eukaryota</taxon>
        <taxon>Viridiplantae</taxon>
        <taxon>Chlorophyta</taxon>
        <taxon>Pyramimonadophyceae</taxon>
        <taxon>Pyramimonadales</taxon>
        <taxon>Pyramimonadaceae</taxon>
        <taxon>Cymbomonas</taxon>
    </lineage>
</organism>
<evidence type="ECO:0000259" key="8">
    <source>
        <dbReference type="Pfam" id="PF04003"/>
    </source>
</evidence>
<dbReference type="AlphaFoldDB" id="A0AAE0G9G0"/>
<dbReference type="InterPro" id="IPR001680">
    <property type="entry name" value="WD40_rpt"/>
</dbReference>
<dbReference type="CDD" id="cd00200">
    <property type="entry name" value="WD40"/>
    <property type="match status" value="1"/>
</dbReference>
<comment type="caution">
    <text evidence="9">The sequence shown here is derived from an EMBL/GenBank/DDBJ whole genome shotgun (WGS) entry which is preliminary data.</text>
</comment>
<dbReference type="InterPro" id="IPR011047">
    <property type="entry name" value="Quinoprotein_ADH-like_sf"/>
</dbReference>
<feature type="repeat" description="WD" evidence="6">
    <location>
        <begin position="522"/>
        <end position="563"/>
    </location>
</feature>
<reference evidence="9 10" key="1">
    <citation type="journal article" date="2015" name="Genome Biol. Evol.">
        <title>Comparative Genomics of a Bacterivorous Green Alga Reveals Evolutionary Causalities and Consequences of Phago-Mixotrophic Mode of Nutrition.</title>
        <authorList>
            <person name="Burns J.A."/>
            <person name="Paasch A."/>
            <person name="Narechania A."/>
            <person name="Kim E."/>
        </authorList>
    </citation>
    <scope>NUCLEOTIDE SEQUENCE [LARGE SCALE GENOMIC DNA]</scope>
    <source>
        <strain evidence="9 10">PLY_AMNH</strain>
    </source>
</reference>
<sequence>MDYKFSNLLGAPYRGGNVELSGTMLLSPVGNRVTEVNLTHATSTTLPSQNISTIRTIALSPNGAHLITFDVDGRALLINFHRRVVLHHLTFKSPVVAAKFSPDGIFFAVAMGRLLQVWQTPSLVKEFSPFQLYRTYGGCSDDVTCLDWSDDSRWLCVGSKDLTVRVFSRETVEGFRPPTLSGHRDTVQRVFFAEGGLDHSVPTSTTPTPPLNLYSVSRDGALFHWRLDPESPDFVGEEQRPGGGKAAQGGQVGRGGTRGWQLLEKHFFNQQAKCTCADYHKESQLFVAGFSSGVFVLYQLPGFEMIHTLSISREKISTVSFNESGDWLALGCATLGQLLVWEWRSESYILKQQGHYFDVNTLAYSPDGALLATGADDNKLKVWNVGAGSCFLTFKDHTAPVSAVCFLPAGQAVLSASMDGTVRAYDLARYRNFRTFTTPTPQQLISLAVDHSGEVVVAGTLDSFDIMVWSMRTGRLLDVLSAHEGPVYGLSFSSSQAILASSSWDHTVRIWDVFESKETVECMQHTHDVLTVAYRPDGKQLCSSTLDGQLWFWDAVEGRLQGTVEARRDIAPGRRHGDRVTAANNSSGRCFTSLCYSADGAFLLAGGSSKYVCLYDVSERVLLRRFAMTTSRALDGVLDQLNTKSLTDAGPMELLDTAQSDDDDDSFQAGTSSAAARLKDSLPGTGSGSVPAARTKCVRLAPNGRTWAAATTEGVLVYGLDEETMFDPTDLGEDVTPAKAKAALRDGQYTQALLLALRLNEPSLVRRIMEGVPTAEIMAVTRALPVLYIPRVLSVLAECIEGSAHLGHTLRWGKALAVAHGQTLRAQGRQLSPHLRRIIKGLSAVHADLDSCAGQNIYTLEYLISAPRPSAEGEDEEEEPTDVATEAYAIDEDAEAAANMPGWGASEVDGFGEEDAEWGGDEGDDEMHIEEAEAEDDEVAHSGGGEDLDEEVIEAPTPAKSSAGSAKKRKKVTVEQTKEGSVIEGAGVKDGRPKSARLKLRQESLVGAEDPKTPKTAVKAVKMKSTPRAKSTLAKKKRPAESP</sequence>
<keyword evidence="4" id="KW-0677">Repeat</keyword>
<dbReference type="PROSITE" id="PS50294">
    <property type="entry name" value="WD_REPEATS_REGION"/>
    <property type="match status" value="4"/>
</dbReference>
<dbReference type="GO" id="GO:0032040">
    <property type="term" value="C:small-subunit processome"/>
    <property type="evidence" value="ECO:0007669"/>
    <property type="project" value="TreeGrafter"/>
</dbReference>
<accession>A0AAE0G9G0</accession>
<dbReference type="InterPro" id="IPR020472">
    <property type="entry name" value="WD40_PAC1"/>
</dbReference>
<evidence type="ECO:0000313" key="10">
    <source>
        <dbReference type="Proteomes" id="UP001190700"/>
    </source>
</evidence>
<feature type="compositionally biased region" description="Basic residues" evidence="7">
    <location>
        <begin position="1021"/>
        <end position="1043"/>
    </location>
</feature>
<dbReference type="Pfam" id="PF00400">
    <property type="entry name" value="WD40"/>
    <property type="match status" value="6"/>
</dbReference>
<keyword evidence="3 6" id="KW-0853">WD repeat</keyword>
<feature type="repeat" description="WD" evidence="6">
    <location>
        <begin position="480"/>
        <end position="521"/>
    </location>
</feature>
<dbReference type="InterPro" id="IPR007148">
    <property type="entry name" value="SSU_processome_Utp12"/>
</dbReference>
<comment type="similarity">
    <text evidence="2">Belongs to the WD repeat PWP2 family.</text>
</comment>
<dbReference type="SUPFAM" id="SSF50998">
    <property type="entry name" value="Quinoprotein alcohol dehydrogenase-like"/>
    <property type="match status" value="1"/>
</dbReference>
<protein>
    <submittedName>
        <fullName evidence="9">U3 snoRNP protein</fullName>
    </submittedName>
</protein>
<feature type="compositionally biased region" description="Gly residues" evidence="7">
    <location>
        <begin position="241"/>
        <end position="254"/>
    </location>
</feature>
<dbReference type="PRINTS" id="PR00320">
    <property type="entry name" value="GPROTEINBRPT"/>
</dbReference>
<gene>
    <name evidence="9" type="ORF">CYMTET_18427</name>
</gene>
<feature type="region of interest" description="Disordered" evidence="7">
    <location>
        <begin position="901"/>
        <end position="923"/>
    </location>
</feature>
<comment type="subcellular location">
    <subcellularLocation>
        <location evidence="1">Nucleus</location>
        <location evidence="1">Nucleolus</location>
    </subcellularLocation>
</comment>
<evidence type="ECO:0000256" key="2">
    <source>
        <dbReference type="ARBA" id="ARBA00010226"/>
    </source>
</evidence>
<name>A0AAE0G9G0_9CHLO</name>
<evidence type="ECO:0000313" key="9">
    <source>
        <dbReference type="EMBL" id="KAK3273321.1"/>
    </source>
</evidence>
<dbReference type="GO" id="GO:0034388">
    <property type="term" value="C:Pwp2p-containing subcomplex of 90S preribosome"/>
    <property type="evidence" value="ECO:0007669"/>
    <property type="project" value="TreeGrafter"/>
</dbReference>
<keyword evidence="10" id="KW-1185">Reference proteome</keyword>
<dbReference type="Pfam" id="PF04003">
    <property type="entry name" value="Utp12"/>
    <property type="match status" value="1"/>
</dbReference>
<feature type="compositionally biased region" description="Acidic residues" evidence="7">
    <location>
        <begin position="910"/>
        <end position="923"/>
    </location>
</feature>
<feature type="repeat" description="WD" evidence="6">
    <location>
        <begin position="394"/>
        <end position="435"/>
    </location>
</feature>
<dbReference type="InterPro" id="IPR015943">
    <property type="entry name" value="WD40/YVTN_repeat-like_dom_sf"/>
</dbReference>
<dbReference type="InterPro" id="IPR019775">
    <property type="entry name" value="WD40_repeat_CS"/>
</dbReference>
<feature type="region of interest" description="Disordered" evidence="7">
    <location>
        <begin position="935"/>
        <end position="1043"/>
    </location>
</feature>
<keyword evidence="5" id="KW-0539">Nucleus</keyword>
<dbReference type="InterPro" id="IPR036322">
    <property type="entry name" value="WD40_repeat_dom_sf"/>
</dbReference>
<evidence type="ECO:0000256" key="6">
    <source>
        <dbReference type="PROSITE-ProRule" id="PRU00221"/>
    </source>
</evidence>